<dbReference type="OrthoDB" id="418200at2759"/>
<organism evidence="1 2">
    <name type="scientific">Symbiodinium microadriaticum</name>
    <name type="common">Dinoflagellate</name>
    <name type="synonym">Zooxanthella microadriatica</name>
    <dbReference type="NCBI Taxonomy" id="2951"/>
    <lineage>
        <taxon>Eukaryota</taxon>
        <taxon>Sar</taxon>
        <taxon>Alveolata</taxon>
        <taxon>Dinophyceae</taxon>
        <taxon>Suessiales</taxon>
        <taxon>Symbiodiniaceae</taxon>
        <taxon>Symbiodinium</taxon>
    </lineage>
</organism>
<dbReference type="SUPFAM" id="SSF52047">
    <property type="entry name" value="RNI-like"/>
    <property type="match status" value="1"/>
</dbReference>
<evidence type="ECO:0000313" key="1">
    <source>
        <dbReference type="EMBL" id="OLQ13528.1"/>
    </source>
</evidence>
<dbReference type="Gene3D" id="3.80.10.10">
    <property type="entry name" value="Ribonuclease Inhibitor"/>
    <property type="match status" value="1"/>
</dbReference>
<dbReference type="Proteomes" id="UP000186817">
    <property type="component" value="Unassembled WGS sequence"/>
</dbReference>
<dbReference type="InterPro" id="IPR032675">
    <property type="entry name" value="LRR_dom_sf"/>
</dbReference>
<dbReference type="EMBL" id="LSRX01000027">
    <property type="protein sequence ID" value="OLQ13528.1"/>
    <property type="molecule type" value="Genomic_DNA"/>
</dbReference>
<accession>A0A1Q9F1F7</accession>
<reference evidence="1 2" key="1">
    <citation type="submission" date="2016-02" db="EMBL/GenBank/DDBJ databases">
        <title>Genome analysis of coral dinoflagellate symbionts highlights evolutionary adaptations to a symbiotic lifestyle.</title>
        <authorList>
            <person name="Aranda M."/>
            <person name="Li Y."/>
            <person name="Liew Y.J."/>
            <person name="Baumgarten S."/>
            <person name="Simakov O."/>
            <person name="Wilson M."/>
            <person name="Piel J."/>
            <person name="Ashoor H."/>
            <person name="Bougouffa S."/>
            <person name="Bajic V.B."/>
            <person name="Ryu T."/>
            <person name="Ravasi T."/>
            <person name="Bayer T."/>
            <person name="Micklem G."/>
            <person name="Kim H."/>
            <person name="Bhak J."/>
            <person name="Lajeunesse T.C."/>
            <person name="Voolstra C.R."/>
        </authorList>
    </citation>
    <scope>NUCLEOTIDE SEQUENCE [LARGE SCALE GENOMIC DNA]</scope>
    <source>
        <strain evidence="1 2">CCMP2467</strain>
    </source>
</reference>
<protein>
    <submittedName>
        <fullName evidence="1">Uncharacterized protein</fullName>
    </submittedName>
</protein>
<gene>
    <name evidence="1" type="ORF">AK812_SmicGene2467</name>
</gene>
<sequence length="673" mass="73817">MLRLVLAEFTLDAKALRFFLRRCPSLRSAEVTEPGLVSGACSGLASCSKLRALKLNLSLVPNIVNLGQVLKSCKQLRVLVLTSTSEYQVSLQYLTEELPRSCGIRELSFRRCSATWKDLEVLCKACPRLQELRLPEGYIDAGGPLSPPPLVPLGRLKQLRAVDLRGHSRAQKAKCWLTDDMHALDLCAVVIFVFPLVATSRAGSSSDQLLFMMTSVYVTVQIPTACMASNIRWVIIANLGMVVGLLLRAPYSHSFDPGQCLHESTMTLVWLEICFGVSCVIIARGTQAFLKMNERQRIRYKRATTELDAATSLLQLTCDAVVELDEDLCLKDHSKELAGILLRKPDSSLAGRSFMEFVASSPEKVSVRQKLSDSACGAERVNESFANAFRTRLVDSCCSKFRTEVFHVSFRREDGEQCHLVGLRDFTDQESLARAHANRDGDARKRHGRFTSLDVRLQSPRSSDPNEVSRSHTISMIVDMDSQMVDAASPPVCSLIGLSLPELFPDSGHEVFQTVWSSVAPYLQTEGMEAVTHVLHRFDGLLVRWGPSLNEHIDGTVELIQLQRGGSCDYRLLLKCRGSPVGLSSTLPSNPGQSIGVLPGTPLFERGLGSSHRCVIFAKSVLTTSVFSLIVAAGSYDGIAFDFASCTFPDAVQCVGRVSSACSTCAMVEPEKG</sequence>
<name>A0A1Q9F1F7_SYMMI</name>
<evidence type="ECO:0000313" key="2">
    <source>
        <dbReference type="Proteomes" id="UP000186817"/>
    </source>
</evidence>
<keyword evidence="2" id="KW-1185">Reference proteome</keyword>
<dbReference type="AlphaFoldDB" id="A0A1Q9F1F7"/>
<comment type="caution">
    <text evidence="1">The sequence shown here is derived from an EMBL/GenBank/DDBJ whole genome shotgun (WGS) entry which is preliminary data.</text>
</comment>
<proteinExistence type="predicted"/>